<dbReference type="EMBL" id="MIGC01004536">
    <property type="protein sequence ID" value="PHJ17956.1"/>
    <property type="molecule type" value="Genomic_DNA"/>
</dbReference>
<keyword evidence="3" id="KW-1185">Reference proteome</keyword>
<gene>
    <name evidence="2" type="ORF">CSUI_008219</name>
</gene>
<dbReference type="Proteomes" id="UP000221165">
    <property type="component" value="Unassembled WGS sequence"/>
</dbReference>
<evidence type="ECO:0000313" key="2">
    <source>
        <dbReference type="EMBL" id="PHJ17956.1"/>
    </source>
</evidence>
<reference evidence="2 3" key="1">
    <citation type="journal article" date="2017" name="Int. J. Parasitol.">
        <title>The genome of the protozoan parasite Cystoisospora suis and a reverse vaccinology approach to identify vaccine candidates.</title>
        <authorList>
            <person name="Palmieri N."/>
            <person name="Shrestha A."/>
            <person name="Ruttkowski B."/>
            <person name="Beck T."/>
            <person name="Vogl C."/>
            <person name="Tomley F."/>
            <person name="Blake D.P."/>
            <person name="Joachim A."/>
        </authorList>
    </citation>
    <scope>NUCLEOTIDE SEQUENCE [LARGE SCALE GENOMIC DNA]</scope>
    <source>
        <strain evidence="2 3">Wien I</strain>
    </source>
</reference>
<dbReference type="RefSeq" id="XP_067919669.1">
    <property type="nucleotide sequence ID" value="XM_068068354.1"/>
</dbReference>
<accession>A0A2C6KNJ6</accession>
<dbReference type="OrthoDB" id="364143at2759"/>
<dbReference type="VEuPathDB" id="ToxoDB:CSUI_008219"/>
<organism evidence="2 3">
    <name type="scientific">Cystoisospora suis</name>
    <dbReference type="NCBI Taxonomy" id="483139"/>
    <lineage>
        <taxon>Eukaryota</taxon>
        <taxon>Sar</taxon>
        <taxon>Alveolata</taxon>
        <taxon>Apicomplexa</taxon>
        <taxon>Conoidasida</taxon>
        <taxon>Coccidia</taxon>
        <taxon>Eucoccidiorida</taxon>
        <taxon>Eimeriorina</taxon>
        <taxon>Sarcocystidae</taxon>
        <taxon>Cystoisospora</taxon>
    </lineage>
</organism>
<dbReference type="GeneID" id="94431565"/>
<comment type="caution">
    <text evidence="2">The sequence shown here is derived from an EMBL/GenBank/DDBJ whole genome shotgun (WGS) entry which is preliminary data.</text>
</comment>
<name>A0A2C6KNJ6_9APIC</name>
<feature type="region of interest" description="Disordered" evidence="1">
    <location>
        <begin position="169"/>
        <end position="194"/>
    </location>
</feature>
<evidence type="ECO:0000313" key="3">
    <source>
        <dbReference type="Proteomes" id="UP000221165"/>
    </source>
</evidence>
<protein>
    <submittedName>
        <fullName evidence="2">Uncharacterized protein</fullName>
    </submittedName>
</protein>
<proteinExistence type="predicted"/>
<sequence>MDRDESTLPADASPEEECTWRWNEQQKEYTRNIMQNLLVEDVRVFEWRMNRFLSLPLIDSLREKQSNRIHFLVTVYETIRYFTSKPYLLCTDLLKIDNVVILGLVDAGILISRFNPSRLEVANELYRHLLSDFINVRYSALSLEEKATYNMNMLINQTAIRYHVDRLSDMQESPSTPPPQDQLRHCSRSPSEIP</sequence>
<evidence type="ECO:0000256" key="1">
    <source>
        <dbReference type="SAM" id="MobiDB-lite"/>
    </source>
</evidence>
<dbReference type="AlphaFoldDB" id="A0A2C6KNJ6"/>